<reference evidence="2 3" key="1">
    <citation type="submission" date="2006-02" db="EMBL/GenBank/DDBJ databases">
        <authorList>
            <person name="Amann R."/>
            <person name="Ferriera S."/>
            <person name="Johnson J."/>
            <person name="Kravitz S."/>
            <person name="Halpern A."/>
            <person name="Remington K."/>
            <person name="Beeson K."/>
            <person name="Tran B."/>
            <person name="Rogers Y.-H."/>
            <person name="Friedman R."/>
            <person name="Venter J.C."/>
        </authorList>
    </citation>
    <scope>NUCLEOTIDE SEQUENCE [LARGE SCALE GENOMIC DNA]</scope>
    <source>
        <strain evidence="2 3">DSM 3645</strain>
    </source>
</reference>
<dbReference type="AlphaFoldDB" id="A3ZWS1"/>
<comment type="caution">
    <text evidence="2">The sequence shown here is derived from an EMBL/GenBank/DDBJ whole genome shotgun (WGS) entry which is preliminary data.</text>
</comment>
<evidence type="ECO:0000256" key="1">
    <source>
        <dbReference type="SAM" id="MobiDB-lite"/>
    </source>
</evidence>
<name>A3ZWS1_9BACT</name>
<organism evidence="2 3">
    <name type="scientific">Blastopirellula marina DSM 3645</name>
    <dbReference type="NCBI Taxonomy" id="314230"/>
    <lineage>
        <taxon>Bacteria</taxon>
        <taxon>Pseudomonadati</taxon>
        <taxon>Planctomycetota</taxon>
        <taxon>Planctomycetia</taxon>
        <taxon>Pirellulales</taxon>
        <taxon>Pirellulaceae</taxon>
        <taxon>Blastopirellula</taxon>
    </lineage>
</organism>
<sequence>MRRIGRHNDRVGLARFGKGDFGVSDARNVSDADAKAPNDDDRQYGSYQRMDQRLTRRGGQRSGFLALQGTAPTARCAQLDRGFCGADYRKRSQWEQGSFVTSHFGLSRDAIAICDDHAKVGLAFA</sequence>
<gene>
    <name evidence="2" type="ORF">DSM3645_13815</name>
</gene>
<proteinExistence type="predicted"/>
<evidence type="ECO:0000313" key="2">
    <source>
        <dbReference type="EMBL" id="EAQ79045.1"/>
    </source>
</evidence>
<feature type="compositionally biased region" description="Basic and acidic residues" evidence="1">
    <location>
        <begin position="28"/>
        <end position="43"/>
    </location>
</feature>
<dbReference type="Proteomes" id="UP000004358">
    <property type="component" value="Unassembled WGS sequence"/>
</dbReference>
<protein>
    <submittedName>
        <fullName evidence="2">Uncharacterized protein</fullName>
    </submittedName>
</protein>
<dbReference type="HOGENOM" id="CLU_1988310_0_0_0"/>
<dbReference type="EMBL" id="AANZ01000016">
    <property type="protein sequence ID" value="EAQ79045.1"/>
    <property type="molecule type" value="Genomic_DNA"/>
</dbReference>
<evidence type="ECO:0000313" key="3">
    <source>
        <dbReference type="Proteomes" id="UP000004358"/>
    </source>
</evidence>
<dbReference type="STRING" id="314230.DSM3645_13815"/>
<feature type="region of interest" description="Disordered" evidence="1">
    <location>
        <begin position="20"/>
        <end position="62"/>
    </location>
</feature>
<accession>A3ZWS1</accession>